<dbReference type="Proteomes" id="UP001469365">
    <property type="component" value="Unassembled WGS sequence"/>
</dbReference>
<dbReference type="PANTHER" id="PTHR42756">
    <property type="entry name" value="TRANSCRIPTIONAL REGULATOR, MARR"/>
    <property type="match status" value="1"/>
</dbReference>
<evidence type="ECO:0000256" key="1">
    <source>
        <dbReference type="ARBA" id="ARBA00023015"/>
    </source>
</evidence>
<accession>A0ABU9DTH4</accession>
<dbReference type="Pfam" id="PF12802">
    <property type="entry name" value="MarR_2"/>
    <property type="match status" value="1"/>
</dbReference>
<evidence type="ECO:0000313" key="7">
    <source>
        <dbReference type="Proteomes" id="UP001469365"/>
    </source>
</evidence>
<dbReference type="PRINTS" id="PR00598">
    <property type="entry name" value="HTHMARR"/>
</dbReference>
<dbReference type="InterPro" id="IPR036388">
    <property type="entry name" value="WH-like_DNA-bd_sf"/>
</dbReference>
<dbReference type="PANTHER" id="PTHR42756:SF2">
    <property type="entry name" value="MARR FAMILY REGULATORY PROTEIN"/>
    <property type="match status" value="1"/>
</dbReference>
<dbReference type="InterPro" id="IPR000835">
    <property type="entry name" value="HTH_MarR-typ"/>
</dbReference>
<keyword evidence="3" id="KW-0804">Transcription</keyword>
<keyword evidence="1" id="KW-0805">Transcription regulation</keyword>
<sequence length="168" mass="19380">MAEHKYTIPRLISLLYRYGHMYIADRLREHEIGRGQYIFLNALYKADGLSQEELAEYLLIDKGTTAKALKKLEEQGYVTRQVRDDDKRFYRVFLTTKALGIKDEVRSVLIDWRSLLTDGFSDEEKELAWTLLERMGENAARFAKEGSPIRDDAASSTRAPRPKDGESS</sequence>
<feature type="domain" description="HTH marR-type" evidence="5">
    <location>
        <begin position="8"/>
        <end position="137"/>
    </location>
</feature>
<evidence type="ECO:0000256" key="2">
    <source>
        <dbReference type="ARBA" id="ARBA00023125"/>
    </source>
</evidence>
<dbReference type="SUPFAM" id="SSF46785">
    <property type="entry name" value="Winged helix' DNA-binding domain"/>
    <property type="match status" value="1"/>
</dbReference>
<comment type="caution">
    <text evidence="6">The sequence shown here is derived from an EMBL/GenBank/DDBJ whole genome shotgun (WGS) entry which is preliminary data.</text>
</comment>
<dbReference type="PROSITE" id="PS01117">
    <property type="entry name" value="HTH_MARR_1"/>
    <property type="match status" value="1"/>
</dbReference>
<evidence type="ECO:0000256" key="3">
    <source>
        <dbReference type="ARBA" id="ARBA00023163"/>
    </source>
</evidence>
<organism evidence="6 7">
    <name type="scientific">Paenibacillus filicis</name>
    <dbReference type="NCBI Taxonomy" id="669464"/>
    <lineage>
        <taxon>Bacteria</taxon>
        <taxon>Bacillati</taxon>
        <taxon>Bacillota</taxon>
        <taxon>Bacilli</taxon>
        <taxon>Bacillales</taxon>
        <taxon>Paenibacillaceae</taxon>
        <taxon>Paenibacillus</taxon>
    </lineage>
</organism>
<dbReference type="InterPro" id="IPR011991">
    <property type="entry name" value="ArsR-like_HTH"/>
</dbReference>
<dbReference type="EMBL" id="JBBPCC010000027">
    <property type="protein sequence ID" value="MEK8132176.1"/>
    <property type="molecule type" value="Genomic_DNA"/>
</dbReference>
<reference evidence="6 7" key="1">
    <citation type="submission" date="2024-04" db="EMBL/GenBank/DDBJ databases">
        <title>draft genome sequnece of Paenibacillus filicis.</title>
        <authorList>
            <person name="Kim D.-U."/>
        </authorList>
    </citation>
    <scope>NUCLEOTIDE SEQUENCE [LARGE SCALE GENOMIC DNA]</scope>
    <source>
        <strain evidence="6 7">KACC14197</strain>
    </source>
</reference>
<keyword evidence="2" id="KW-0238">DNA-binding</keyword>
<dbReference type="PROSITE" id="PS50995">
    <property type="entry name" value="HTH_MARR_2"/>
    <property type="match status" value="1"/>
</dbReference>
<name>A0ABU9DTH4_9BACL</name>
<proteinExistence type="predicted"/>
<evidence type="ECO:0000259" key="5">
    <source>
        <dbReference type="PROSITE" id="PS50995"/>
    </source>
</evidence>
<dbReference type="Gene3D" id="1.10.10.10">
    <property type="entry name" value="Winged helix-like DNA-binding domain superfamily/Winged helix DNA-binding domain"/>
    <property type="match status" value="1"/>
</dbReference>
<dbReference type="RefSeq" id="WP_341419304.1">
    <property type="nucleotide sequence ID" value="NZ_JBBPCC010000027.1"/>
</dbReference>
<gene>
    <name evidence="6" type="ORF">WMW72_30185</name>
</gene>
<dbReference type="InterPro" id="IPR023187">
    <property type="entry name" value="Tscrpt_reg_MarR-type_CS"/>
</dbReference>
<keyword evidence="7" id="KW-1185">Reference proteome</keyword>
<feature type="compositionally biased region" description="Basic and acidic residues" evidence="4">
    <location>
        <begin position="142"/>
        <end position="153"/>
    </location>
</feature>
<protein>
    <submittedName>
        <fullName evidence="6">MarR family transcriptional regulator</fullName>
    </submittedName>
</protein>
<evidence type="ECO:0000256" key="4">
    <source>
        <dbReference type="SAM" id="MobiDB-lite"/>
    </source>
</evidence>
<dbReference type="CDD" id="cd00090">
    <property type="entry name" value="HTH_ARSR"/>
    <property type="match status" value="1"/>
</dbReference>
<dbReference type="InterPro" id="IPR036390">
    <property type="entry name" value="WH_DNA-bd_sf"/>
</dbReference>
<dbReference type="SMART" id="SM00347">
    <property type="entry name" value="HTH_MARR"/>
    <property type="match status" value="1"/>
</dbReference>
<evidence type="ECO:0000313" key="6">
    <source>
        <dbReference type="EMBL" id="MEK8132176.1"/>
    </source>
</evidence>
<feature type="region of interest" description="Disordered" evidence="4">
    <location>
        <begin position="142"/>
        <end position="168"/>
    </location>
</feature>